<proteinExistence type="predicted"/>
<keyword evidence="2" id="KW-1185">Reference proteome</keyword>
<gene>
    <name evidence="1" type="ORF">O6H91_13G040500</name>
</gene>
<accession>A0ACC2BU16</accession>
<protein>
    <submittedName>
        <fullName evidence="1">Uncharacterized protein</fullName>
    </submittedName>
</protein>
<organism evidence="1 2">
    <name type="scientific">Diphasiastrum complanatum</name>
    <name type="common">Issler's clubmoss</name>
    <name type="synonym">Lycopodium complanatum</name>
    <dbReference type="NCBI Taxonomy" id="34168"/>
    <lineage>
        <taxon>Eukaryota</taxon>
        <taxon>Viridiplantae</taxon>
        <taxon>Streptophyta</taxon>
        <taxon>Embryophyta</taxon>
        <taxon>Tracheophyta</taxon>
        <taxon>Lycopodiopsida</taxon>
        <taxon>Lycopodiales</taxon>
        <taxon>Lycopodiaceae</taxon>
        <taxon>Lycopodioideae</taxon>
        <taxon>Diphasiastrum</taxon>
    </lineage>
</organism>
<comment type="caution">
    <text evidence="1">The sequence shown here is derived from an EMBL/GenBank/DDBJ whole genome shotgun (WGS) entry which is preliminary data.</text>
</comment>
<dbReference type="EMBL" id="CM055104">
    <property type="protein sequence ID" value="KAJ7533278.1"/>
    <property type="molecule type" value="Genomic_DNA"/>
</dbReference>
<dbReference type="Proteomes" id="UP001162992">
    <property type="component" value="Chromosome 13"/>
</dbReference>
<name>A0ACC2BU16_DIPCM</name>
<sequence>MLAFPMSDGGCEHLATVVGRLSFSLLLLLPWLLAMEQGSTKKQHSQQPEGKSNIHVYVRVRPLSNEEIAQGEKFSVQLSRDEQSIKVLDRGYSSSSIAFQFDGCIGPTVGQEEMMQKLRLQKLLNKVLEGYSSTVMAYGQTGSGKTFTMSGRQEFLQASNNLKSPTDGLIARAVTYLFGATKSQSTENNPKSFTIKASYFEVYNEQVNDLLRLNCAPREVKWSPNEGFYVADLLLVECEMVDDVFSVLDEGAKNRKMGSHNLNKDSSRSHCVMTLHMDSHWKLDDGPTIIRHGRMIFVDLAGSERLKKTKSSGDMLKETGNINRSLFTLGKVISALAEGKRKDVIPYRESTLTKLLMESLGGSSLALMIACISPALSAIDETMSTLHYASCTKTIVNLPLVNMDEKDKVLRLA</sequence>
<evidence type="ECO:0000313" key="2">
    <source>
        <dbReference type="Proteomes" id="UP001162992"/>
    </source>
</evidence>
<reference evidence="2" key="1">
    <citation type="journal article" date="2024" name="Proc. Natl. Acad. Sci. U.S.A.">
        <title>Extraordinary preservation of gene collinearity over three hundred million years revealed in homosporous lycophytes.</title>
        <authorList>
            <person name="Li C."/>
            <person name="Wickell D."/>
            <person name="Kuo L.Y."/>
            <person name="Chen X."/>
            <person name="Nie B."/>
            <person name="Liao X."/>
            <person name="Peng D."/>
            <person name="Ji J."/>
            <person name="Jenkins J."/>
            <person name="Williams M."/>
            <person name="Shu S."/>
            <person name="Plott C."/>
            <person name="Barry K."/>
            <person name="Rajasekar S."/>
            <person name="Grimwood J."/>
            <person name="Han X."/>
            <person name="Sun S."/>
            <person name="Hou Z."/>
            <person name="He W."/>
            <person name="Dai G."/>
            <person name="Sun C."/>
            <person name="Schmutz J."/>
            <person name="Leebens-Mack J.H."/>
            <person name="Li F.W."/>
            <person name="Wang L."/>
        </authorList>
    </citation>
    <scope>NUCLEOTIDE SEQUENCE [LARGE SCALE GENOMIC DNA]</scope>
    <source>
        <strain evidence="2">cv. PW_Plant_1</strain>
    </source>
</reference>
<evidence type="ECO:0000313" key="1">
    <source>
        <dbReference type="EMBL" id="KAJ7533278.1"/>
    </source>
</evidence>